<accession>A0A058ZLE3</accession>
<keyword evidence="2" id="KW-1185">Reference proteome</keyword>
<protein>
    <submittedName>
        <fullName evidence="1">Uncharacterized protein</fullName>
    </submittedName>
</protein>
<organism evidence="1 2">
    <name type="scientific">Actibacterium atlanticum</name>
    <dbReference type="NCBI Taxonomy" id="1461693"/>
    <lineage>
        <taxon>Bacteria</taxon>
        <taxon>Pseudomonadati</taxon>
        <taxon>Pseudomonadota</taxon>
        <taxon>Alphaproteobacteria</taxon>
        <taxon>Rhodobacterales</taxon>
        <taxon>Roseobacteraceae</taxon>
        <taxon>Actibacterium</taxon>
    </lineage>
</organism>
<evidence type="ECO:0000313" key="2">
    <source>
        <dbReference type="Proteomes" id="UP000024836"/>
    </source>
</evidence>
<dbReference type="STRING" id="1461693.ATO10_09228"/>
<name>A0A058ZLE3_9RHOB</name>
<dbReference type="Proteomes" id="UP000024836">
    <property type="component" value="Unassembled WGS sequence"/>
</dbReference>
<dbReference type="Gene3D" id="1.25.40.10">
    <property type="entry name" value="Tetratricopeptide repeat domain"/>
    <property type="match status" value="1"/>
</dbReference>
<dbReference type="AlphaFoldDB" id="A0A058ZLE3"/>
<dbReference type="SUPFAM" id="SSF48452">
    <property type="entry name" value="TPR-like"/>
    <property type="match status" value="2"/>
</dbReference>
<dbReference type="EMBL" id="AQQY01000005">
    <property type="protein sequence ID" value="KCV82017.1"/>
    <property type="molecule type" value="Genomic_DNA"/>
</dbReference>
<reference evidence="1 2" key="1">
    <citation type="submission" date="2013-04" db="EMBL/GenBank/DDBJ databases">
        <title>Shimia sp. 22II-S11-Z10 Genome Sequencing.</title>
        <authorList>
            <person name="Lai Q."/>
            <person name="Li G."/>
            <person name="Shao Z."/>
        </authorList>
    </citation>
    <scope>NUCLEOTIDE SEQUENCE [LARGE SCALE GENOMIC DNA]</scope>
    <source>
        <strain evidence="2">22II-S11-Z10</strain>
    </source>
</reference>
<evidence type="ECO:0000313" key="1">
    <source>
        <dbReference type="EMBL" id="KCV82017.1"/>
    </source>
</evidence>
<dbReference type="PATRIC" id="fig|1461693.3.peg.1874"/>
<dbReference type="eggNOG" id="COG0457">
    <property type="taxonomic scope" value="Bacteria"/>
</dbReference>
<proteinExistence type="predicted"/>
<sequence length="634" mass="68529">MFDRSLHTGNVAVAFATVASAAADPLTLGVAGALISGALSGTELFKNANRAQKSLAKEMTDVMQASIAEADMPEDRRKHVTQMLSIFPPGIEDLARGSMVASTIANNMRAFVAANARDGVHKGDDELDAYAQVMRETLAPFLTPDTLIEGMLAELLARSEKSGDADRMRDEGITEKAIIRLAQRIAGETDDLGRAWLELQNAMDIAVRVQQEGRVPSNHGDFVDEVLKRVTALSAEGEYTQAGDEIAEALAKVEAEKARLLRSGIEMAMLAGDSARTAALLVQQAEAEGSIGYQELRALHKPFYERGRDEGLALDLNIAIDLARIILSRSRDSGTRCAAWNILGLSLQVSGAHQVDPSGLERAVDAFREALGFAADGCSREELAMTQNNLGIALGQLGGREDSGALMAQAVSAFKDGLKTCSQERSPARWALLQTNLGAALQELGMRQNSAATLRAAVDAFEKALQERHPTRNPIDWAATQSNLGIAYIELAKHAQDQTYLTLALQAFESALRERRREKQPLAWAETQDNRGSALRLLGMLQGDPGQLELAQMAHEDALLEFSQDRVPMSWAKTQGNLANVHLAFFDVTDEAEHLDQALNHSQAAREVFAQAGANQYLAITDANIAKIEARRAG</sequence>
<dbReference type="InterPro" id="IPR011990">
    <property type="entry name" value="TPR-like_helical_dom_sf"/>
</dbReference>
<gene>
    <name evidence="1" type="ORF">ATO10_09228</name>
</gene>
<dbReference type="RefSeq" id="WP_035250814.1">
    <property type="nucleotide sequence ID" value="NZ_AQQY01000005.1"/>
</dbReference>
<comment type="caution">
    <text evidence="1">The sequence shown here is derived from an EMBL/GenBank/DDBJ whole genome shotgun (WGS) entry which is preliminary data.</text>
</comment>
<dbReference type="OrthoDB" id="433986at2"/>